<evidence type="ECO:0000313" key="3">
    <source>
        <dbReference type="Proteomes" id="UP000799444"/>
    </source>
</evidence>
<dbReference type="Proteomes" id="UP000799444">
    <property type="component" value="Unassembled WGS sequence"/>
</dbReference>
<dbReference type="AlphaFoldDB" id="A0A9P4QHB6"/>
<comment type="caution">
    <text evidence="2">The sequence shown here is derived from an EMBL/GenBank/DDBJ whole genome shotgun (WGS) entry which is preliminary data.</text>
</comment>
<feature type="compositionally biased region" description="Acidic residues" evidence="1">
    <location>
        <begin position="130"/>
        <end position="140"/>
    </location>
</feature>
<feature type="compositionally biased region" description="Pro residues" evidence="1">
    <location>
        <begin position="21"/>
        <end position="36"/>
    </location>
</feature>
<feature type="compositionally biased region" description="Acidic residues" evidence="1">
    <location>
        <begin position="159"/>
        <end position="177"/>
    </location>
</feature>
<keyword evidence="3" id="KW-1185">Reference proteome</keyword>
<dbReference type="EMBL" id="ML996341">
    <property type="protein sequence ID" value="KAF2727293.1"/>
    <property type="molecule type" value="Genomic_DNA"/>
</dbReference>
<gene>
    <name evidence="2" type="ORF">EJ04DRAFT_140408</name>
</gene>
<feature type="compositionally biased region" description="Basic and acidic residues" evidence="1">
    <location>
        <begin position="96"/>
        <end position="105"/>
    </location>
</feature>
<feature type="region of interest" description="Disordered" evidence="1">
    <location>
        <begin position="13"/>
        <end position="45"/>
    </location>
</feature>
<name>A0A9P4QHB6_9PLEO</name>
<organism evidence="2 3">
    <name type="scientific">Polyplosphaeria fusca</name>
    <dbReference type="NCBI Taxonomy" id="682080"/>
    <lineage>
        <taxon>Eukaryota</taxon>
        <taxon>Fungi</taxon>
        <taxon>Dikarya</taxon>
        <taxon>Ascomycota</taxon>
        <taxon>Pezizomycotina</taxon>
        <taxon>Dothideomycetes</taxon>
        <taxon>Pleosporomycetidae</taxon>
        <taxon>Pleosporales</taxon>
        <taxon>Tetraplosphaeriaceae</taxon>
        <taxon>Polyplosphaeria</taxon>
    </lineage>
</organism>
<evidence type="ECO:0000256" key="1">
    <source>
        <dbReference type="SAM" id="MobiDB-lite"/>
    </source>
</evidence>
<sequence>MAFNTFSLPRVQNSFQFMPYGGPPEPKPPSQRPPSKFPASSEQGNKVDLVNVLGEIETVDLTNFTDNEGDVEISCNGVESGEVRDDDGSGASVLTSREDAGDEVSRQPVPHESCSQGTALVIDDSRSDLELDSDDLDDENAGLHQGDRLEFPSAPTIESYDEEVSVEGIDAIDSETADGEKTNASGPPHWRSSSTPPTSPSIMDIQEHRTEKRLEREVRAGAAAEATPMMSTTTANVRR</sequence>
<accession>A0A9P4QHB6</accession>
<feature type="compositionally biased region" description="Polar residues" evidence="1">
    <location>
        <begin position="229"/>
        <end position="239"/>
    </location>
</feature>
<evidence type="ECO:0000313" key="2">
    <source>
        <dbReference type="EMBL" id="KAF2727293.1"/>
    </source>
</evidence>
<reference evidence="2" key="1">
    <citation type="journal article" date="2020" name="Stud. Mycol.">
        <title>101 Dothideomycetes genomes: a test case for predicting lifestyles and emergence of pathogens.</title>
        <authorList>
            <person name="Haridas S."/>
            <person name="Albert R."/>
            <person name="Binder M."/>
            <person name="Bloem J."/>
            <person name="Labutti K."/>
            <person name="Salamov A."/>
            <person name="Andreopoulos B."/>
            <person name="Baker S."/>
            <person name="Barry K."/>
            <person name="Bills G."/>
            <person name="Bluhm B."/>
            <person name="Cannon C."/>
            <person name="Castanera R."/>
            <person name="Culley D."/>
            <person name="Daum C."/>
            <person name="Ezra D."/>
            <person name="Gonzalez J."/>
            <person name="Henrissat B."/>
            <person name="Kuo A."/>
            <person name="Liang C."/>
            <person name="Lipzen A."/>
            <person name="Lutzoni F."/>
            <person name="Magnuson J."/>
            <person name="Mondo S."/>
            <person name="Nolan M."/>
            <person name="Ohm R."/>
            <person name="Pangilinan J."/>
            <person name="Park H.-J."/>
            <person name="Ramirez L."/>
            <person name="Alfaro M."/>
            <person name="Sun H."/>
            <person name="Tritt A."/>
            <person name="Yoshinaga Y."/>
            <person name="Zwiers L.-H."/>
            <person name="Turgeon B."/>
            <person name="Goodwin S."/>
            <person name="Spatafora J."/>
            <person name="Crous P."/>
            <person name="Grigoriev I."/>
        </authorList>
    </citation>
    <scope>NUCLEOTIDE SEQUENCE</scope>
    <source>
        <strain evidence="2">CBS 125425</strain>
    </source>
</reference>
<feature type="compositionally biased region" description="Basic and acidic residues" evidence="1">
    <location>
        <begin position="205"/>
        <end position="219"/>
    </location>
</feature>
<protein>
    <submittedName>
        <fullName evidence="2">Uncharacterized protein</fullName>
    </submittedName>
</protein>
<proteinExistence type="predicted"/>
<feature type="region of interest" description="Disordered" evidence="1">
    <location>
        <begin position="64"/>
        <end position="239"/>
    </location>
</feature>